<feature type="domain" description="UspA" evidence="2">
    <location>
        <begin position="10"/>
        <end position="148"/>
    </location>
</feature>
<evidence type="ECO:0000313" key="4">
    <source>
        <dbReference type="Proteomes" id="UP000093629"/>
    </source>
</evidence>
<dbReference type="InterPro" id="IPR014729">
    <property type="entry name" value="Rossmann-like_a/b/a_fold"/>
</dbReference>
<dbReference type="Pfam" id="PF00582">
    <property type="entry name" value="Usp"/>
    <property type="match status" value="1"/>
</dbReference>
<evidence type="ECO:0000256" key="1">
    <source>
        <dbReference type="ARBA" id="ARBA00008791"/>
    </source>
</evidence>
<dbReference type="AlphaFoldDB" id="A0A1A3MZ61"/>
<dbReference type="InterPro" id="IPR006015">
    <property type="entry name" value="Universal_stress_UspA"/>
</dbReference>
<dbReference type="Gene3D" id="3.40.50.620">
    <property type="entry name" value="HUPs"/>
    <property type="match status" value="2"/>
</dbReference>
<dbReference type="SUPFAM" id="SSF52402">
    <property type="entry name" value="Adenine nucleotide alpha hydrolases-like"/>
    <property type="match status" value="1"/>
</dbReference>
<name>A0A1A3MZ61_MYCAS</name>
<dbReference type="PRINTS" id="PR01438">
    <property type="entry name" value="UNVRSLSTRESS"/>
</dbReference>
<protein>
    <submittedName>
        <fullName evidence="3">Universal stress protein</fullName>
    </submittedName>
</protein>
<dbReference type="RefSeq" id="WP_065159532.1">
    <property type="nucleotide sequence ID" value="NZ_LZLQ01000098.1"/>
</dbReference>
<comment type="similarity">
    <text evidence="1">Belongs to the universal stress protein A family.</text>
</comment>
<comment type="caution">
    <text evidence="3">The sequence shown here is derived from an EMBL/GenBank/DDBJ whole genome shotgun (WGS) entry which is preliminary data.</text>
</comment>
<dbReference type="InterPro" id="IPR006016">
    <property type="entry name" value="UspA"/>
</dbReference>
<proteinExistence type="inferred from homology"/>
<organism evidence="3 4">
    <name type="scientific">Mycobacterium asiaticum</name>
    <dbReference type="NCBI Taxonomy" id="1790"/>
    <lineage>
        <taxon>Bacteria</taxon>
        <taxon>Bacillati</taxon>
        <taxon>Actinomycetota</taxon>
        <taxon>Actinomycetes</taxon>
        <taxon>Mycobacteriales</taxon>
        <taxon>Mycobacteriaceae</taxon>
        <taxon>Mycobacterium</taxon>
    </lineage>
</organism>
<keyword evidence="4" id="KW-1185">Reference proteome</keyword>
<dbReference type="Proteomes" id="UP000093629">
    <property type="component" value="Unassembled WGS sequence"/>
</dbReference>
<accession>A0A1A3MZ61</accession>
<dbReference type="OrthoDB" id="3174546at2"/>
<reference evidence="3 4" key="1">
    <citation type="submission" date="2016-06" db="EMBL/GenBank/DDBJ databases">
        <authorList>
            <person name="Kjaerup R.B."/>
            <person name="Dalgaard T.S."/>
            <person name="Juul-Madsen H.R."/>
        </authorList>
    </citation>
    <scope>NUCLEOTIDE SEQUENCE [LARGE SCALE GENOMIC DNA]</scope>
    <source>
        <strain evidence="3 4">1245139.5</strain>
    </source>
</reference>
<gene>
    <name evidence="3" type="ORF">A5636_08365</name>
</gene>
<dbReference type="EMBL" id="LZLQ01000098">
    <property type="protein sequence ID" value="OBK14370.1"/>
    <property type="molecule type" value="Genomic_DNA"/>
</dbReference>
<sequence length="274" mass="28992">MSNRESGPAIVVGIDGSKSAMHAALWAIDEAVHRDVPLRLVYVVDVAAHAHAHAAAATPATGTSDVQRRQATARAALYDVLRAIDATGKPVIVETDILWGRPLTKLMQESRSALMVCVGSIGLNHARSGQGSVAGALAGSSLCPVAVIQQAPDGTVTPHISSVVAEVDNGSVLRHAFAEARLRGVPLRAVSVQANHVDDQKGSEQGQLDRRLSRWTRLYPDVPVEPALVRTRARRYMADHAEPGQLFVTDAHTAQLCSVYGAGSSVLTVRCGNL</sequence>
<evidence type="ECO:0000313" key="3">
    <source>
        <dbReference type="EMBL" id="OBK14370.1"/>
    </source>
</evidence>
<evidence type="ECO:0000259" key="2">
    <source>
        <dbReference type="Pfam" id="PF00582"/>
    </source>
</evidence>